<dbReference type="Gene3D" id="3.30.2400.10">
    <property type="entry name" value="Major capsid protein gp5"/>
    <property type="match status" value="1"/>
</dbReference>
<dbReference type="OrthoDB" id="9786516at2"/>
<dbReference type="AlphaFoldDB" id="A0A2S2DFX7"/>
<evidence type="ECO:0000313" key="4">
    <source>
        <dbReference type="Proteomes" id="UP000245820"/>
    </source>
</evidence>
<dbReference type="RefSeq" id="WP_109344620.1">
    <property type="nucleotide sequence ID" value="NZ_CP029343.1"/>
</dbReference>
<keyword evidence="4" id="KW-1185">Reference proteome</keyword>
<dbReference type="InterPro" id="IPR024455">
    <property type="entry name" value="Phage_capsid"/>
</dbReference>
<dbReference type="EMBL" id="CP029343">
    <property type="protein sequence ID" value="AWL04234.1"/>
    <property type="molecule type" value="Genomic_DNA"/>
</dbReference>
<protein>
    <submittedName>
        <fullName evidence="3">Phage major capsid protein</fullName>
    </submittedName>
</protein>
<organism evidence="3 4">
    <name type="scientific">Massilia oculi</name>
    <dbReference type="NCBI Taxonomy" id="945844"/>
    <lineage>
        <taxon>Bacteria</taxon>
        <taxon>Pseudomonadati</taxon>
        <taxon>Pseudomonadota</taxon>
        <taxon>Betaproteobacteria</taxon>
        <taxon>Burkholderiales</taxon>
        <taxon>Oxalobacteraceae</taxon>
        <taxon>Telluria group</taxon>
        <taxon>Massilia</taxon>
    </lineage>
</organism>
<dbReference type="Gene3D" id="3.30.2320.10">
    <property type="entry name" value="hypothetical protein PF0899 domain"/>
    <property type="match status" value="1"/>
</dbReference>
<dbReference type="InterPro" id="IPR054612">
    <property type="entry name" value="Phage_capsid-like_C"/>
</dbReference>
<dbReference type="SUPFAM" id="SSF56563">
    <property type="entry name" value="Major capsid protein gp5"/>
    <property type="match status" value="1"/>
</dbReference>
<dbReference type="KEGG" id="mtim:DIR46_07170"/>
<accession>A0A2S2DFX7</accession>
<dbReference type="NCBIfam" id="TIGR01554">
    <property type="entry name" value="major_cap_HK97"/>
    <property type="match status" value="1"/>
</dbReference>
<evidence type="ECO:0000256" key="1">
    <source>
        <dbReference type="ARBA" id="ARBA00004328"/>
    </source>
</evidence>
<gene>
    <name evidence="3" type="ORF">DIR46_07170</name>
</gene>
<sequence length="423" mass="45261">MKTNRVMLAKAAALAVAAKPAPRGIVSGVRADAGDITKVVQQLQQAFASFKDEHTRQLTDLKADINDPLQASKVEKINDEIANLQAAIDANTTKMAAMEMSGAGGARPLKDKEYSESFQAHMRRGDVQAALSKGAAEDGGYTSPVEWDRTITDKLLIVSPMRALCTVQKVGGSGYKKLVNLRGTTSGWVGETDARPETNTPKLAEQGYSWGEIYANPSATQQMLDDGEINLEAWLAGEVDVEFAYQEGKAFVSGDGSKKPRGLLTYAAGGTALHPLGGIEIIASGAAGAITGDAILDLVYALPETFTGNAKFAMNRNTMLRIRKLKDSDGNYLWQPSLQAGQPSTLAGYAIADIPDMPGVAANSLAVAFGDFKRAYKILDRVGVRVLRDPYTNKPFVSFYTTKRVGGGLDNPECMKFMRIAAA</sequence>
<dbReference type="Pfam" id="PF05065">
    <property type="entry name" value="Phage_capsid"/>
    <property type="match status" value="1"/>
</dbReference>
<feature type="domain" description="Phage capsid-like C-terminal" evidence="2">
    <location>
        <begin position="139"/>
        <end position="418"/>
    </location>
</feature>
<name>A0A2S2DFX7_9BURK</name>
<proteinExistence type="predicted"/>
<evidence type="ECO:0000313" key="3">
    <source>
        <dbReference type="EMBL" id="AWL04234.1"/>
    </source>
</evidence>
<comment type="subcellular location">
    <subcellularLocation>
        <location evidence="1">Virion</location>
    </subcellularLocation>
</comment>
<reference evidence="3 4" key="1">
    <citation type="submission" date="2018-05" db="EMBL/GenBank/DDBJ databases">
        <title>Complete genome sequence of Massilia oculi sp. nov. CCUG 43427T (=DSM 26321T), the type strain of M. oculi, and comparison with genome sequences of other Massilia strains.</title>
        <authorList>
            <person name="Zhu B."/>
        </authorList>
    </citation>
    <scope>NUCLEOTIDE SEQUENCE [LARGE SCALE GENOMIC DNA]</scope>
    <source>
        <strain evidence="3 4">CCUG 43427</strain>
    </source>
</reference>
<evidence type="ECO:0000259" key="2">
    <source>
        <dbReference type="Pfam" id="PF05065"/>
    </source>
</evidence>
<dbReference type="Proteomes" id="UP000245820">
    <property type="component" value="Chromosome"/>
</dbReference>